<evidence type="ECO:0000259" key="1">
    <source>
        <dbReference type="SMART" id="SM00960"/>
    </source>
</evidence>
<comment type="caution">
    <text evidence="2">The sequence shown here is derived from an EMBL/GenBank/DDBJ whole genome shotgun (WGS) entry which is preliminary data.</text>
</comment>
<dbReference type="InterPro" id="IPR004942">
    <property type="entry name" value="Roadblock/LAMTOR2_dom"/>
</dbReference>
<dbReference type="Pfam" id="PF03259">
    <property type="entry name" value="Robl_LC7"/>
    <property type="match status" value="1"/>
</dbReference>
<accession>A0A7C2TJK0</accession>
<dbReference type="SMART" id="SM00960">
    <property type="entry name" value="Robl_LC7"/>
    <property type="match status" value="1"/>
</dbReference>
<dbReference type="EMBL" id="DSDS01000001">
    <property type="protein sequence ID" value="HET97094.1"/>
    <property type="molecule type" value="Genomic_DNA"/>
</dbReference>
<dbReference type="AlphaFoldDB" id="A0A7C2TJK0"/>
<evidence type="ECO:0000313" key="2">
    <source>
        <dbReference type="EMBL" id="HET97094.1"/>
    </source>
</evidence>
<dbReference type="InterPro" id="IPR037587">
    <property type="entry name" value="LAMTOR2-like"/>
</dbReference>
<dbReference type="Gene3D" id="3.30.450.30">
    <property type="entry name" value="Dynein light chain 2a, cytoplasmic"/>
    <property type="match status" value="1"/>
</dbReference>
<name>A0A7C2TJK0_9BACT</name>
<proteinExistence type="predicted"/>
<reference evidence="2" key="1">
    <citation type="journal article" date="2020" name="mSystems">
        <title>Genome- and Community-Level Interaction Insights into Carbon Utilization and Element Cycling Functions of Hydrothermarchaeota in Hydrothermal Sediment.</title>
        <authorList>
            <person name="Zhou Z."/>
            <person name="Liu Y."/>
            <person name="Xu W."/>
            <person name="Pan J."/>
            <person name="Luo Z.H."/>
            <person name="Li M."/>
        </authorList>
    </citation>
    <scope>NUCLEOTIDE SEQUENCE [LARGE SCALE GENOMIC DNA]</scope>
    <source>
        <strain evidence="2">SpSt-1224</strain>
    </source>
</reference>
<protein>
    <submittedName>
        <fullName evidence="2">Roadblock/LC7 domain-containing protein</fullName>
    </submittedName>
</protein>
<gene>
    <name evidence="2" type="ORF">ENN98_00010</name>
</gene>
<dbReference type="GO" id="GO:0005085">
    <property type="term" value="F:guanyl-nucleotide exchange factor activity"/>
    <property type="evidence" value="ECO:0007669"/>
    <property type="project" value="InterPro"/>
</dbReference>
<feature type="domain" description="Roadblock/LAMTOR2" evidence="1">
    <location>
        <begin position="14"/>
        <end position="105"/>
    </location>
</feature>
<dbReference type="PANTHER" id="PTHR13323">
    <property type="entry name" value="LATE ENDOSOMAL/LYSOSOMAL MP1 INTERACTING PROTEIN"/>
    <property type="match status" value="1"/>
</dbReference>
<dbReference type="SUPFAM" id="SSF103196">
    <property type="entry name" value="Roadblock/LC7 domain"/>
    <property type="match status" value="1"/>
</dbReference>
<dbReference type="GO" id="GO:0032008">
    <property type="term" value="P:positive regulation of TOR signaling"/>
    <property type="evidence" value="ECO:0007669"/>
    <property type="project" value="InterPro"/>
</dbReference>
<dbReference type="GO" id="GO:0060090">
    <property type="term" value="F:molecular adaptor activity"/>
    <property type="evidence" value="ECO:0007669"/>
    <property type="project" value="InterPro"/>
</dbReference>
<organism evidence="2">
    <name type="scientific">Desulfurivibrio alkaliphilus</name>
    <dbReference type="NCBI Taxonomy" id="427923"/>
    <lineage>
        <taxon>Bacteria</taxon>
        <taxon>Pseudomonadati</taxon>
        <taxon>Thermodesulfobacteriota</taxon>
        <taxon>Desulfobulbia</taxon>
        <taxon>Desulfobulbales</taxon>
        <taxon>Desulfobulbaceae</taxon>
        <taxon>Desulfurivibrio</taxon>
    </lineage>
</organism>
<dbReference type="Proteomes" id="UP000885986">
    <property type="component" value="Unassembled WGS sequence"/>
</dbReference>
<sequence length="132" mass="14149">MRDFVLTAGILERTRLALESSLISAGVRTALLIDGAGNILSNCGQDSAEIDAISLAALAAANLGATSQIAKLIGEEDFSLLFHKGKTDNIHFSRIGDELILITIFREDVSLGLVRCRVNDISATILKIFEGY</sequence>